<name>A2DJF6_TRIV3</name>
<accession>A2DJF6</accession>
<dbReference type="CDD" id="cd00154">
    <property type="entry name" value="Rab"/>
    <property type="match status" value="1"/>
</dbReference>
<protein>
    <submittedName>
        <fullName evidence="4">Small GTP-binding protein, putative</fullName>
    </submittedName>
</protein>
<dbReference type="InterPro" id="IPR050227">
    <property type="entry name" value="Rab"/>
</dbReference>
<dbReference type="RefSeq" id="XP_001580529.1">
    <property type="nucleotide sequence ID" value="XM_001580479.1"/>
</dbReference>
<dbReference type="OrthoDB" id="63533at2759"/>
<dbReference type="PROSITE" id="PS51420">
    <property type="entry name" value="RHO"/>
    <property type="match status" value="1"/>
</dbReference>
<dbReference type="SMART" id="SM00175">
    <property type="entry name" value="RAB"/>
    <property type="match status" value="1"/>
</dbReference>
<dbReference type="NCBIfam" id="TIGR00231">
    <property type="entry name" value="small_GTP"/>
    <property type="match status" value="1"/>
</dbReference>
<keyword evidence="2" id="KW-0342">GTP-binding</keyword>
<dbReference type="KEGG" id="tva:5465071"/>
<dbReference type="GO" id="GO:0005829">
    <property type="term" value="C:cytosol"/>
    <property type="evidence" value="ECO:0007669"/>
    <property type="project" value="GOC"/>
</dbReference>
<evidence type="ECO:0000313" key="4">
    <source>
        <dbReference type="EMBL" id="EAY19543.1"/>
    </source>
</evidence>
<reference evidence="4" key="1">
    <citation type="submission" date="2006-10" db="EMBL/GenBank/DDBJ databases">
        <authorList>
            <person name="Amadeo P."/>
            <person name="Zhao Q."/>
            <person name="Wortman J."/>
            <person name="Fraser-Liggett C."/>
            <person name="Carlton J."/>
        </authorList>
    </citation>
    <scope>NUCLEOTIDE SEQUENCE</scope>
    <source>
        <strain evidence="4">G3</strain>
    </source>
</reference>
<dbReference type="GO" id="GO:0006886">
    <property type="term" value="P:intracellular protein transport"/>
    <property type="evidence" value="ECO:0000318"/>
    <property type="project" value="GO_Central"/>
</dbReference>
<dbReference type="EMBL" id="DS113207">
    <property type="protein sequence ID" value="EAY19543.1"/>
    <property type="molecule type" value="Genomic_DNA"/>
</dbReference>
<evidence type="ECO:0000256" key="3">
    <source>
        <dbReference type="SAM" id="MobiDB-lite"/>
    </source>
</evidence>
<dbReference type="GO" id="GO:0006891">
    <property type="term" value="P:intra-Golgi vesicle-mediated transport"/>
    <property type="evidence" value="ECO:0000318"/>
    <property type="project" value="GO_Central"/>
</dbReference>
<dbReference type="SMART" id="SM00173">
    <property type="entry name" value="RAS"/>
    <property type="match status" value="1"/>
</dbReference>
<dbReference type="PROSITE" id="PS51421">
    <property type="entry name" value="RAS"/>
    <property type="match status" value="1"/>
</dbReference>
<proteinExistence type="predicted"/>
<dbReference type="InParanoid" id="A2DJF6"/>
<dbReference type="AlphaFoldDB" id="A2DJF6"/>
<dbReference type="SUPFAM" id="SSF52540">
    <property type="entry name" value="P-loop containing nucleoside triphosphate hydrolases"/>
    <property type="match status" value="1"/>
</dbReference>
<evidence type="ECO:0000313" key="5">
    <source>
        <dbReference type="Proteomes" id="UP000001542"/>
    </source>
</evidence>
<dbReference type="InterPro" id="IPR027417">
    <property type="entry name" value="P-loop_NTPase"/>
</dbReference>
<dbReference type="GO" id="GO:0012505">
    <property type="term" value="C:endomembrane system"/>
    <property type="evidence" value="ECO:0000318"/>
    <property type="project" value="GO_Central"/>
</dbReference>
<dbReference type="VEuPathDB" id="TrichDB:TVAGG3_0543090"/>
<dbReference type="STRING" id="5722.A2DJF6"/>
<dbReference type="SMART" id="SM00174">
    <property type="entry name" value="RHO"/>
    <property type="match status" value="1"/>
</dbReference>
<dbReference type="PROSITE" id="PS51419">
    <property type="entry name" value="RAB"/>
    <property type="match status" value="1"/>
</dbReference>
<dbReference type="GO" id="GO:0006890">
    <property type="term" value="P:retrograde vesicle-mediated transport, Golgi to endoplasmic reticulum"/>
    <property type="evidence" value="ECO:0000318"/>
    <property type="project" value="GO_Central"/>
</dbReference>
<dbReference type="GO" id="GO:0005525">
    <property type="term" value="F:GTP binding"/>
    <property type="evidence" value="ECO:0007669"/>
    <property type="project" value="UniProtKB-KW"/>
</dbReference>
<feature type="region of interest" description="Disordered" evidence="3">
    <location>
        <begin position="173"/>
        <end position="199"/>
    </location>
</feature>
<dbReference type="InterPro" id="IPR001806">
    <property type="entry name" value="Small_GTPase"/>
</dbReference>
<keyword evidence="5" id="KW-1185">Reference proteome</keyword>
<dbReference type="FunFam" id="3.40.50.300:FF:000808">
    <property type="entry name" value="Small GTP-binding protein, putative"/>
    <property type="match status" value="1"/>
</dbReference>
<gene>
    <name evidence="4" type="ORF">TVAG_136740</name>
</gene>
<evidence type="ECO:0000256" key="2">
    <source>
        <dbReference type="ARBA" id="ARBA00023134"/>
    </source>
</evidence>
<evidence type="ECO:0000256" key="1">
    <source>
        <dbReference type="ARBA" id="ARBA00022741"/>
    </source>
</evidence>
<dbReference type="GO" id="GO:0042147">
    <property type="term" value="P:retrograde transport, endosome to Golgi"/>
    <property type="evidence" value="ECO:0000318"/>
    <property type="project" value="GO_Central"/>
</dbReference>
<dbReference type="OMA" id="AFYRNCQ"/>
<keyword evidence="1" id="KW-0547">Nucleotide-binding</keyword>
<dbReference type="SMART" id="SM00176">
    <property type="entry name" value="RAN"/>
    <property type="match status" value="1"/>
</dbReference>
<dbReference type="Gene3D" id="3.40.50.300">
    <property type="entry name" value="P-loop containing nucleotide triphosphate hydrolases"/>
    <property type="match status" value="1"/>
</dbReference>
<dbReference type="SMR" id="A2DJF6"/>
<sequence length="199" mass="22303">MKCTFRSVMIGDSAVGKTSIVNRFLRNSFDQSEPSTVGALYESHNETRNGKPIELQIWDTAGQEQYRSLGPIYFRSSAGAILVFDITNQKSFDSLDEWLNFYRNAGCENTIVMIVGNKNDLAEQRVITTEQGQAWAQAHGCTYIETSALQGYGIKNLFKTFIDQLLAQFEEEHEKRQSKMPKSATGLPPPAKEQKSGCC</sequence>
<dbReference type="Proteomes" id="UP000001542">
    <property type="component" value="Unassembled WGS sequence"/>
</dbReference>
<dbReference type="GO" id="GO:0005794">
    <property type="term" value="C:Golgi apparatus"/>
    <property type="evidence" value="ECO:0000318"/>
    <property type="project" value="GO_Central"/>
</dbReference>
<organism evidence="4 5">
    <name type="scientific">Trichomonas vaginalis (strain ATCC PRA-98 / G3)</name>
    <dbReference type="NCBI Taxonomy" id="412133"/>
    <lineage>
        <taxon>Eukaryota</taxon>
        <taxon>Metamonada</taxon>
        <taxon>Parabasalia</taxon>
        <taxon>Trichomonadida</taxon>
        <taxon>Trichomonadidae</taxon>
        <taxon>Trichomonas</taxon>
    </lineage>
</organism>
<dbReference type="VEuPathDB" id="TrichDB:TVAG_136740"/>
<dbReference type="Pfam" id="PF00071">
    <property type="entry name" value="Ras"/>
    <property type="match status" value="1"/>
</dbReference>
<dbReference type="PANTHER" id="PTHR47977">
    <property type="entry name" value="RAS-RELATED PROTEIN RAB"/>
    <property type="match status" value="1"/>
</dbReference>
<reference evidence="4" key="2">
    <citation type="journal article" date="2007" name="Science">
        <title>Draft genome sequence of the sexually transmitted pathogen Trichomonas vaginalis.</title>
        <authorList>
            <person name="Carlton J.M."/>
            <person name="Hirt R.P."/>
            <person name="Silva J.C."/>
            <person name="Delcher A.L."/>
            <person name="Schatz M."/>
            <person name="Zhao Q."/>
            <person name="Wortman J.R."/>
            <person name="Bidwell S.L."/>
            <person name="Alsmark U.C.M."/>
            <person name="Besteiro S."/>
            <person name="Sicheritz-Ponten T."/>
            <person name="Noel C.J."/>
            <person name="Dacks J.B."/>
            <person name="Foster P.G."/>
            <person name="Simillion C."/>
            <person name="Van de Peer Y."/>
            <person name="Miranda-Saavedra D."/>
            <person name="Barton G.J."/>
            <person name="Westrop G.D."/>
            <person name="Mueller S."/>
            <person name="Dessi D."/>
            <person name="Fiori P.L."/>
            <person name="Ren Q."/>
            <person name="Paulsen I."/>
            <person name="Zhang H."/>
            <person name="Bastida-Corcuera F.D."/>
            <person name="Simoes-Barbosa A."/>
            <person name="Brown M.T."/>
            <person name="Hayes R.D."/>
            <person name="Mukherjee M."/>
            <person name="Okumura C.Y."/>
            <person name="Schneider R."/>
            <person name="Smith A.J."/>
            <person name="Vanacova S."/>
            <person name="Villalvazo M."/>
            <person name="Haas B.J."/>
            <person name="Pertea M."/>
            <person name="Feldblyum T.V."/>
            <person name="Utterback T.R."/>
            <person name="Shu C.L."/>
            <person name="Osoegawa K."/>
            <person name="de Jong P.J."/>
            <person name="Hrdy I."/>
            <person name="Horvathova L."/>
            <person name="Zubacova Z."/>
            <person name="Dolezal P."/>
            <person name="Malik S.B."/>
            <person name="Logsdon J.M. Jr."/>
            <person name="Henze K."/>
            <person name="Gupta A."/>
            <person name="Wang C.C."/>
            <person name="Dunne R.L."/>
            <person name="Upcroft J.A."/>
            <person name="Upcroft P."/>
            <person name="White O."/>
            <person name="Salzberg S.L."/>
            <person name="Tang P."/>
            <person name="Chiu C.-H."/>
            <person name="Lee Y.-S."/>
            <person name="Embley T.M."/>
            <person name="Coombs G.H."/>
            <person name="Mottram J.C."/>
            <person name="Tachezy J."/>
            <person name="Fraser-Liggett C.M."/>
            <person name="Johnson P.J."/>
        </authorList>
    </citation>
    <scope>NUCLEOTIDE SEQUENCE [LARGE SCALE GENOMIC DNA]</scope>
    <source>
        <strain evidence="4">G3</strain>
    </source>
</reference>
<dbReference type="eggNOG" id="KOG0087">
    <property type="taxonomic scope" value="Eukaryota"/>
</dbReference>
<dbReference type="InterPro" id="IPR005225">
    <property type="entry name" value="Small_GTP-bd"/>
</dbReference>
<dbReference type="PRINTS" id="PR00449">
    <property type="entry name" value="RASTRNSFRMNG"/>
</dbReference>
<dbReference type="GO" id="GO:0003924">
    <property type="term" value="F:GTPase activity"/>
    <property type="evidence" value="ECO:0000318"/>
    <property type="project" value="GO_Central"/>
</dbReference>